<dbReference type="WBParaSite" id="JU765_v2.g5939.t2">
    <property type="protein sequence ID" value="JU765_v2.g5939.t2"/>
    <property type="gene ID" value="JU765_v2.g5939"/>
</dbReference>
<proteinExistence type="predicted"/>
<dbReference type="Proteomes" id="UP000887576">
    <property type="component" value="Unplaced"/>
</dbReference>
<protein>
    <submittedName>
        <fullName evidence="2">Uncharacterized protein</fullName>
    </submittedName>
</protein>
<reference evidence="2" key="1">
    <citation type="submission" date="2022-11" db="UniProtKB">
        <authorList>
            <consortium name="WormBaseParasite"/>
        </authorList>
    </citation>
    <scope>IDENTIFICATION</scope>
</reference>
<evidence type="ECO:0000313" key="2">
    <source>
        <dbReference type="WBParaSite" id="JU765_v2.g5939.t2"/>
    </source>
</evidence>
<name>A0AC34REF8_9BILA</name>
<accession>A0AC34REF8</accession>
<sequence>MATSAERRQQLEFHLNNFKEIADQRWKEKALRWSYHIPAIVSATLVVCQLINTILFGTFAYNFGKLYVLLDEYMFKTNGTSMEPLNQSEIYQYEGVNFDRIHEIDLYHDKLWTMFVAEVIELIFPLFNILLFAYVVQGQKKKLSSKLKAIYLLCPGLALILSISQASIYLLCPGLALILSISQACMIHVTLSESVHTVRFLLAKLVATLLIINKPGRLPLEEYFECEFFNDDDIVKPPCAGTIHDQVVSPFILNIVTVLHVLPVIIFFYLIFRNLSDIKTEHLFLYIENVDAHGRPLAPPLDPFEERKPRTLKNSLNEMLTGFEVKFQPRKAFHESLAKVVGEKPVKNPVVSSGQETQF</sequence>
<organism evidence="1 2">
    <name type="scientific">Panagrolaimus sp. JU765</name>
    <dbReference type="NCBI Taxonomy" id="591449"/>
    <lineage>
        <taxon>Eukaryota</taxon>
        <taxon>Metazoa</taxon>
        <taxon>Ecdysozoa</taxon>
        <taxon>Nematoda</taxon>
        <taxon>Chromadorea</taxon>
        <taxon>Rhabditida</taxon>
        <taxon>Tylenchina</taxon>
        <taxon>Panagrolaimomorpha</taxon>
        <taxon>Panagrolaimoidea</taxon>
        <taxon>Panagrolaimidae</taxon>
        <taxon>Panagrolaimus</taxon>
    </lineage>
</organism>
<evidence type="ECO:0000313" key="1">
    <source>
        <dbReference type="Proteomes" id="UP000887576"/>
    </source>
</evidence>